<evidence type="ECO:0000313" key="2">
    <source>
        <dbReference type="EMBL" id="MBW0490009.1"/>
    </source>
</evidence>
<feature type="compositionally biased region" description="Polar residues" evidence="1">
    <location>
        <begin position="108"/>
        <end position="127"/>
    </location>
</feature>
<accession>A0A9Q3CSS8</accession>
<proteinExistence type="predicted"/>
<dbReference type="AlphaFoldDB" id="A0A9Q3CSS8"/>
<feature type="region of interest" description="Disordered" evidence="1">
    <location>
        <begin position="1"/>
        <end position="27"/>
    </location>
</feature>
<evidence type="ECO:0000256" key="1">
    <source>
        <dbReference type="SAM" id="MobiDB-lite"/>
    </source>
</evidence>
<dbReference type="EMBL" id="AVOT02010364">
    <property type="protein sequence ID" value="MBW0490009.1"/>
    <property type="molecule type" value="Genomic_DNA"/>
</dbReference>
<reference evidence="2" key="1">
    <citation type="submission" date="2021-03" db="EMBL/GenBank/DDBJ databases">
        <title>Draft genome sequence of rust myrtle Austropuccinia psidii MF-1, a brazilian biotype.</title>
        <authorList>
            <person name="Quecine M.C."/>
            <person name="Pachon D.M.R."/>
            <person name="Bonatelli M.L."/>
            <person name="Correr F.H."/>
            <person name="Franceschini L.M."/>
            <person name="Leite T.F."/>
            <person name="Margarido G.R.A."/>
            <person name="Almeida C.A."/>
            <person name="Ferrarezi J.A."/>
            <person name="Labate C.A."/>
        </authorList>
    </citation>
    <scope>NUCLEOTIDE SEQUENCE</scope>
    <source>
        <strain evidence="2">MF-1</strain>
    </source>
</reference>
<sequence>MPSSRSGASFNPSRSSQKGYGCDFGRRKLVTDGQGRNIKSQSEGLKQCIAAQRVPDPCRPVEKLHELLPDCEKIPGPYQHLQAIEWMESIDKKEKYDSFDRRMKEKQPSTTQTAENASPSSQQQQFQCDKAAPS</sequence>
<feature type="compositionally biased region" description="Basic and acidic residues" evidence="1">
    <location>
        <begin position="97"/>
        <end position="107"/>
    </location>
</feature>
<keyword evidence="3" id="KW-1185">Reference proteome</keyword>
<evidence type="ECO:0000313" key="3">
    <source>
        <dbReference type="Proteomes" id="UP000765509"/>
    </source>
</evidence>
<gene>
    <name evidence="2" type="ORF">O181_029724</name>
</gene>
<protein>
    <submittedName>
        <fullName evidence="2">Uncharacterized protein</fullName>
    </submittedName>
</protein>
<organism evidence="2 3">
    <name type="scientific">Austropuccinia psidii MF-1</name>
    <dbReference type="NCBI Taxonomy" id="1389203"/>
    <lineage>
        <taxon>Eukaryota</taxon>
        <taxon>Fungi</taxon>
        <taxon>Dikarya</taxon>
        <taxon>Basidiomycota</taxon>
        <taxon>Pucciniomycotina</taxon>
        <taxon>Pucciniomycetes</taxon>
        <taxon>Pucciniales</taxon>
        <taxon>Sphaerophragmiaceae</taxon>
        <taxon>Austropuccinia</taxon>
    </lineage>
</organism>
<name>A0A9Q3CSS8_9BASI</name>
<feature type="region of interest" description="Disordered" evidence="1">
    <location>
        <begin position="97"/>
        <end position="134"/>
    </location>
</feature>
<feature type="compositionally biased region" description="Polar residues" evidence="1">
    <location>
        <begin position="1"/>
        <end position="18"/>
    </location>
</feature>
<dbReference type="Proteomes" id="UP000765509">
    <property type="component" value="Unassembled WGS sequence"/>
</dbReference>
<comment type="caution">
    <text evidence="2">The sequence shown here is derived from an EMBL/GenBank/DDBJ whole genome shotgun (WGS) entry which is preliminary data.</text>
</comment>